<evidence type="ECO:0000313" key="1">
    <source>
        <dbReference type="EMBL" id="KKL98743.1"/>
    </source>
</evidence>
<name>A0A0F9GJ20_9ZZZZ</name>
<reference evidence="1" key="1">
    <citation type="journal article" date="2015" name="Nature">
        <title>Complex archaea that bridge the gap between prokaryotes and eukaryotes.</title>
        <authorList>
            <person name="Spang A."/>
            <person name="Saw J.H."/>
            <person name="Jorgensen S.L."/>
            <person name="Zaremba-Niedzwiedzka K."/>
            <person name="Martijn J."/>
            <person name="Lind A.E."/>
            <person name="van Eijk R."/>
            <person name="Schleper C."/>
            <person name="Guy L."/>
            <person name="Ettema T.J."/>
        </authorList>
    </citation>
    <scope>NUCLEOTIDE SEQUENCE</scope>
</reference>
<gene>
    <name evidence="1" type="ORF">LCGC14_1821440</name>
</gene>
<evidence type="ECO:0008006" key="2">
    <source>
        <dbReference type="Google" id="ProtNLM"/>
    </source>
</evidence>
<sequence>MTRLSDNEYRGVTLYNGYDYEKQVWVLNGVYQRCGHPEDMNCGCYGKAHAGERAEQKKYSCAACNENFEGYEDLATHRTVCDKLSSEVLKRADDIIGYTKHMKKSAN</sequence>
<dbReference type="EMBL" id="LAZR01017840">
    <property type="protein sequence ID" value="KKL98743.1"/>
    <property type="molecule type" value="Genomic_DNA"/>
</dbReference>
<proteinExistence type="predicted"/>
<protein>
    <recommendedName>
        <fullName evidence="2">C2H2-type domain-containing protein</fullName>
    </recommendedName>
</protein>
<dbReference type="AlphaFoldDB" id="A0A0F9GJ20"/>
<comment type="caution">
    <text evidence="1">The sequence shown here is derived from an EMBL/GenBank/DDBJ whole genome shotgun (WGS) entry which is preliminary data.</text>
</comment>
<accession>A0A0F9GJ20</accession>
<organism evidence="1">
    <name type="scientific">marine sediment metagenome</name>
    <dbReference type="NCBI Taxonomy" id="412755"/>
    <lineage>
        <taxon>unclassified sequences</taxon>
        <taxon>metagenomes</taxon>
        <taxon>ecological metagenomes</taxon>
    </lineage>
</organism>